<sequence length="324" mass="34083">MKRDPNFNSPRARMQGLSLIELMVSLTIGLILMVAVVSGYLGTASASRMADAQARMNEDAQAALNILTQHLRMTGNNPKQPDYAPATDRNPVFTGGGVDIIGCDGTFTNTAAAADLATLTCPVVSPGATPSDSIAVAYEADAFNTVKDAAGVPTDCLGQAIPATTIAAAVNRYNAALPAPKLEAIDVTFRLADNRFYVANLSGIPNLYCKGNGSATPQPLVENIESMQIKYGLDQAAAATNAVVGYLSATDMATTLAALTLDARARKVLSVRVCVIARSESPVNPTADPLSYWDCEGTLTTSTDQYLRRAYMTTVVLRNHVSGS</sequence>
<dbReference type="GO" id="GO:0043683">
    <property type="term" value="P:type IV pilus assembly"/>
    <property type="evidence" value="ECO:0007669"/>
    <property type="project" value="InterPro"/>
</dbReference>
<accession>A0A844AST8</accession>
<dbReference type="InterPro" id="IPR032092">
    <property type="entry name" value="PilW"/>
</dbReference>
<dbReference type="NCBIfam" id="TIGR02532">
    <property type="entry name" value="IV_pilin_GFxxxE"/>
    <property type="match status" value="1"/>
</dbReference>
<name>A0A844AST8_9BURK</name>
<evidence type="ECO:0000313" key="2">
    <source>
        <dbReference type="EMBL" id="MRD47395.1"/>
    </source>
</evidence>
<evidence type="ECO:0000256" key="1">
    <source>
        <dbReference type="SAM" id="Phobius"/>
    </source>
</evidence>
<dbReference type="AlphaFoldDB" id="A0A844AST8"/>
<dbReference type="RefSeq" id="WP_153584730.1">
    <property type="nucleotide sequence ID" value="NZ_WJBU01000008.1"/>
</dbReference>
<comment type="caution">
    <text evidence="2">The sequence shown here is derived from an EMBL/GenBank/DDBJ whole genome shotgun (WGS) entry which is preliminary data.</text>
</comment>
<keyword evidence="1" id="KW-0812">Transmembrane</keyword>
<protein>
    <submittedName>
        <fullName evidence="2">Prepilin-type N-terminal cleavage/methylation domain-containing protein</fullName>
    </submittedName>
</protein>
<dbReference type="PROSITE" id="PS00409">
    <property type="entry name" value="PROKAR_NTER_METHYL"/>
    <property type="match status" value="1"/>
</dbReference>
<dbReference type="Pfam" id="PF07963">
    <property type="entry name" value="N_methyl"/>
    <property type="match status" value="1"/>
</dbReference>
<dbReference type="OrthoDB" id="5496259at2"/>
<dbReference type="SUPFAM" id="SSF54523">
    <property type="entry name" value="Pili subunits"/>
    <property type="match status" value="1"/>
</dbReference>
<evidence type="ECO:0000313" key="3">
    <source>
        <dbReference type="Proteomes" id="UP000487350"/>
    </source>
</evidence>
<reference evidence="2 3" key="1">
    <citation type="submission" date="2019-11" db="EMBL/GenBank/DDBJ databases">
        <title>Caenimonas koreensis gen. nov., sp. nov., isolated from activated sludge.</title>
        <authorList>
            <person name="Seung H.R."/>
        </authorList>
    </citation>
    <scope>NUCLEOTIDE SEQUENCE [LARGE SCALE GENOMIC DNA]</scope>
    <source>
        <strain evidence="2 3">EMB320</strain>
    </source>
</reference>
<organism evidence="2 3">
    <name type="scientific">Caenimonas koreensis DSM 17982</name>
    <dbReference type="NCBI Taxonomy" id="1121255"/>
    <lineage>
        <taxon>Bacteria</taxon>
        <taxon>Pseudomonadati</taxon>
        <taxon>Pseudomonadota</taxon>
        <taxon>Betaproteobacteria</taxon>
        <taxon>Burkholderiales</taxon>
        <taxon>Comamonadaceae</taxon>
        <taxon>Caenimonas</taxon>
    </lineage>
</organism>
<dbReference type="InterPro" id="IPR012902">
    <property type="entry name" value="N_methyl_site"/>
</dbReference>
<feature type="transmembrane region" description="Helical" evidence="1">
    <location>
        <begin position="20"/>
        <end position="41"/>
    </location>
</feature>
<dbReference type="Proteomes" id="UP000487350">
    <property type="component" value="Unassembled WGS sequence"/>
</dbReference>
<dbReference type="InterPro" id="IPR045584">
    <property type="entry name" value="Pilin-like"/>
</dbReference>
<keyword evidence="1" id="KW-1133">Transmembrane helix</keyword>
<proteinExistence type="predicted"/>
<gene>
    <name evidence="2" type="ORF">GHT07_08910</name>
</gene>
<keyword evidence="1" id="KW-0472">Membrane</keyword>
<keyword evidence="3" id="KW-1185">Reference proteome</keyword>
<dbReference type="EMBL" id="WJBU01000008">
    <property type="protein sequence ID" value="MRD47395.1"/>
    <property type="molecule type" value="Genomic_DNA"/>
</dbReference>
<dbReference type="Pfam" id="PF16074">
    <property type="entry name" value="PilW"/>
    <property type="match status" value="1"/>
</dbReference>